<sequence length="428" mass="47065">MDAVKSKYPGIDFAEVYQDFQTGILDNIIMHTTQPEVAAPAWSFVRKCVAAANLNQQNMHIQAAEEAAREACAVFKRKESQKDDVGALLLAGMQAYKADLKAYFLKMKALMERRDADMTQLTARKLDGLQQALSRQKGSILSAVPSSSVATLGSSEGDSVCVVVTSAATRDLTVDLLTSLVAASEPKGCVVVCLPPAWHPEARKAELIIAETMMKTAATKLPLQLKQLGALSSAVVLLNHEKQDVAEQASELLKMLLSSTAMRTGEVVADGVGRTLNLSQALEVSWLELLKASRMLWAEQDGAALGRAVTSKYKESTRMFEWTSLEKARLRHHDGVLKAESQFSLHTTPRVLYLKVIPRVPSDGVDLLEAWMIEKNVSGAPFPLNWIRDSKFLLPALHRQRAADSVQCPEDWCLMVGRWCLGLVLLHR</sequence>
<organism evidence="1 2">
    <name type="scientific">Symbiodinium natans</name>
    <dbReference type="NCBI Taxonomy" id="878477"/>
    <lineage>
        <taxon>Eukaryota</taxon>
        <taxon>Sar</taxon>
        <taxon>Alveolata</taxon>
        <taxon>Dinophyceae</taxon>
        <taxon>Suessiales</taxon>
        <taxon>Symbiodiniaceae</taxon>
        <taxon>Symbiodinium</taxon>
    </lineage>
</organism>
<name>A0A812PK56_9DINO</name>
<gene>
    <name evidence="1" type="ORF">SNAT2548_LOCUS18498</name>
</gene>
<evidence type="ECO:0000313" key="1">
    <source>
        <dbReference type="EMBL" id="CAE7350968.1"/>
    </source>
</evidence>
<dbReference type="AlphaFoldDB" id="A0A812PK56"/>
<dbReference type="EMBL" id="CAJNDS010002146">
    <property type="protein sequence ID" value="CAE7350968.1"/>
    <property type="molecule type" value="Genomic_DNA"/>
</dbReference>
<evidence type="ECO:0000313" key="2">
    <source>
        <dbReference type="Proteomes" id="UP000604046"/>
    </source>
</evidence>
<proteinExistence type="predicted"/>
<comment type="caution">
    <text evidence="1">The sequence shown here is derived from an EMBL/GenBank/DDBJ whole genome shotgun (WGS) entry which is preliminary data.</text>
</comment>
<keyword evidence="2" id="KW-1185">Reference proteome</keyword>
<dbReference type="Proteomes" id="UP000604046">
    <property type="component" value="Unassembled WGS sequence"/>
</dbReference>
<reference evidence="1" key="1">
    <citation type="submission" date="2021-02" db="EMBL/GenBank/DDBJ databases">
        <authorList>
            <person name="Dougan E. K."/>
            <person name="Rhodes N."/>
            <person name="Thang M."/>
            <person name="Chan C."/>
        </authorList>
    </citation>
    <scope>NUCLEOTIDE SEQUENCE</scope>
</reference>
<accession>A0A812PK56</accession>
<protein>
    <submittedName>
        <fullName evidence="1">Uncharacterized protein</fullName>
    </submittedName>
</protein>